<evidence type="ECO:0000256" key="1">
    <source>
        <dbReference type="SAM" id="MobiDB-lite"/>
    </source>
</evidence>
<name>A0ABV2HJB2_9HYPH</name>
<feature type="compositionally biased region" description="Low complexity" evidence="1">
    <location>
        <begin position="1"/>
        <end position="16"/>
    </location>
</feature>
<reference evidence="2 3" key="1">
    <citation type="submission" date="2024-06" db="EMBL/GenBank/DDBJ databases">
        <title>Genomic Encyclopedia of Type Strains, Phase IV (KMG-IV): sequencing the most valuable type-strain genomes for metagenomic binning, comparative biology and taxonomic classification.</title>
        <authorList>
            <person name="Goeker M."/>
        </authorList>
    </citation>
    <scope>NUCLEOTIDE SEQUENCE [LARGE SCALE GENOMIC DNA]</scope>
    <source>
        <strain evidence="2 3">DSM 29846</strain>
    </source>
</reference>
<feature type="region of interest" description="Disordered" evidence="1">
    <location>
        <begin position="1"/>
        <end position="22"/>
    </location>
</feature>
<proteinExistence type="predicted"/>
<sequence>MKQFTESGGTTSGIGESCRDARSHPQVEIGGFGISAALDVALRKCTQKKSG</sequence>
<evidence type="ECO:0000313" key="3">
    <source>
        <dbReference type="Proteomes" id="UP001549036"/>
    </source>
</evidence>
<protein>
    <submittedName>
        <fullName evidence="2">Uncharacterized protein</fullName>
    </submittedName>
</protein>
<dbReference type="EMBL" id="JBEPLM010000001">
    <property type="protein sequence ID" value="MET3590644.1"/>
    <property type="molecule type" value="Genomic_DNA"/>
</dbReference>
<dbReference type="RefSeq" id="WP_292304553.1">
    <property type="nucleotide sequence ID" value="NZ_JBEPLM010000001.1"/>
</dbReference>
<organism evidence="2 3">
    <name type="scientific">Mesorhizobium shonense</name>
    <dbReference type="NCBI Taxonomy" id="1209948"/>
    <lineage>
        <taxon>Bacteria</taxon>
        <taxon>Pseudomonadati</taxon>
        <taxon>Pseudomonadota</taxon>
        <taxon>Alphaproteobacteria</taxon>
        <taxon>Hyphomicrobiales</taxon>
        <taxon>Phyllobacteriaceae</taxon>
        <taxon>Mesorhizobium</taxon>
    </lineage>
</organism>
<evidence type="ECO:0000313" key="2">
    <source>
        <dbReference type="EMBL" id="MET3590644.1"/>
    </source>
</evidence>
<dbReference type="Proteomes" id="UP001549036">
    <property type="component" value="Unassembled WGS sequence"/>
</dbReference>
<comment type="caution">
    <text evidence="2">The sequence shown here is derived from an EMBL/GenBank/DDBJ whole genome shotgun (WGS) entry which is preliminary data.</text>
</comment>
<accession>A0ABV2HJB2</accession>
<keyword evidence="3" id="KW-1185">Reference proteome</keyword>
<gene>
    <name evidence="2" type="ORF">ABID26_000023</name>
</gene>